<evidence type="ECO:0000256" key="1">
    <source>
        <dbReference type="ARBA" id="ARBA00022723"/>
    </source>
</evidence>
<dbReference type="EMBL" id="ML993585">
    <property type="protein sequence ID" value="KAF2170454.1"/>
    <property type="molecule type" value="Genomic_DNA"/>
</dbReference>
<dbReference type="InterPro" id="IPR006045">
    <property type="entry name" value="Cupin_1"/>
</dbReference>
<keyword evidence="3" id="KW-0464">Manganese</keyword>
<keyword evidence="1 3" id="KW-0479">Metal-binding</keyword>
<feature type="domain" description="Cupin type-1" evidence="6">
    <location>
        <begin position="314"/>
        <end position="452"/>
    </location>
</feature>
<dbReference type="NCBIfam" id="TIGR03404">
    <property type="entry name" value="bicupin_oxalic"/>
    <property type="match status" value="1"/>
</dbReference>
<evidence type="ECO:0000313" key="7">
    <source>
        <dbReference type="EMBL" id="KAF2170454.1"/>
    </source>
</evidence>
<dbReference type="Gene3D" id="2.60.120.10">
    <property type="entry name" value="Jelly Rolls"/>
    <property type="match status" value="2"/>
</dbReference>
<evidence type="ECO:0000259" key="6">
    <source>
        <dbReference type="SMART" id="SM00835"/>
    </source>
</evidence>
<dbReference type="Proteomes" id="UP000799537">
    <property type="component" value="Unassembled WGS sequence"/>
</dbReference>
<feature type="region of interest" description="Disordered" evidence="4">
    <location>
        <begin position="50"/>
        <end position="120"/>
    </location>
</feature>
<feature type="binding site" evidence="3">
    <location>
        <position position="175"/>
    </location>
    <ligand>
        <name>Mn(2+)</name>
        <dbReference type="ChEBI" id="CHEBI:29035"/>
        <label>1</label>
    </ligand>
</feature>
<dbReference type="AlphaFoldDB" id="A0A6A6CTI0"/>
<dbReference type="SMART" id="SM00835">
    <property type="entry name" value="Cupin_1"/>
    <property type="match status" value="2"/>
</dbReference>
<dbReference type="InterPro" id="IPR017774">
    <property type="entry name" value="Bicupin_oxalate_deCO2ase/Oxase"/>
</dbReference>
<feature type="compositionally biased region" description="Basic and acidic residues" evidence="4">
    <location>
        <begin position="50"/>
        <end position="62"/>
    </location>
</feature>
<dbReference type="CDD" id="cd20304">
    <property type="entry name" value="cupin_OxDC_N"/>
    <property type="match status" value="1"/>
</dbReference>
<evidence type="ECO:0000313" key="8">
    <source>
        <dbReference type="Proteomes" id="UP000799537"/>
    </source>
</evidence>
<protein>
    <recommendedName>
        <fullName evidence="6">Cupin type-1 domain-containing protein</fullName>
    </recommendedName>
</protein>
<comment type="cofactor">
    <cofactor evidence="3">
        <name>Mn(2+)</name>
        <dbReference type="ChEBI" id="CHEBI:29035"/>
    </cofactor>
    <text evidence="3">Binds 2 manganese ions per subunit.</text>
</comment>
<gene>
    <name evidence="7" type="ORF">M409DRAFT_19275</name>
</gene>
<proteinExistence type="predicted"/>
<feature type="binding site" evidence="3">
    <location>
        <position position="220"/>
    </location>
    <ligand>
        <name>Mn(2+)</name>
        <dbReference type="ChEBI" id="CHEBI:29035"/>
        <label>1</label>
    </ligand>
</feature>
<feature type="active site" description="Proton donor" evidence="2">
    <location>
        <position position="416"/>
    </location>
</feature>
<dbReference type="GeneID" id="54558131"/>
<accession>A0A6A6CTI0</accession>
<dbReference type="Pfam" id="PF00190">
    <property type="entry name" value="Cupin_1"/>
    <property type="match status" value="2"/>
</dbReference>
<dbReference type="CDD" id="cd20305">
    <property type="entry name" value="cupin_OxDC_C"/>
    <property type="match status" value="1"/>
</dbReference>
<dbReference type="GO" id="GO:0046872">
    <property type="term" value="F:metal ion binding"/>
    <property type="evidence" value="ECO:0007669"/>
    <property type="project" value="UniProtKB-KW"/>
</dbReference>
<dbReference type="SUPFAM" id="SSF51182">
    <property type="entry name" value="RmlC-like cupins"/>
    <property type="match status" value="1"/>
</dbReference>
<feature type="compositionally biased region" description="Polar residues" evidence="4">
    <location>
        <begin position="88"/>
        <end position="120"/>
    </location>
</feature>
<feature type="binding site" evidence="3">
    <location>
        <position position="357"/>
    </location>
    <ligand>
        <name>Mn(2+)</name>
        <dbReference type="ChEBI" id="CHEBI:29035"/>
        <label>2</label>
    </ligand>
</feature>
<dbReference type="RefSeq" id="XP_033671343.1">
    <property type="nucleotide sequence ID" value="XM_033804859.1"/>
</dbReference>
<dbReference type="PANTHER" id="PTHR35848">
    <property type="entry name" value="OXALATE-BINDING PROTEIN"/>
    <property type="match status" value="1"/>
</dbReference>
<organism evidence="7 8">
    <name type="scientific">Zasmidium cellare ATCC 36951</name>
    <dbReference type="NCBI Taxonomy" id="1080233"/>
    <lineage>
        <taxon>Eukaryota</taxon>
        <taxon>Fungi</taxon>
        <taxon>Dikarya</taxon>
        <taxon>Ascomycota</taxon>
        <taxon>Pezizomycotina</taxon>
        <taxon>Dothideomycetes</taxon>
        <taxon>Dothideomycetidae</taxon>
        <taxon>Mycosphaerellales</taxon>
        <taxon>Mycosphaerellaceae</taxon>
        <taxon>Zasmidium</taxon>
    </lineage>
</organism>
<feature type="binding site" evidence="3">
    <location>
        <position position="181"/>
    </location>
    <ligand>
        <name>Mn(2+)</name>
        <dbReference type="ChEBI" id="CHEBI:29035"/>
        <label>1</label>
    </ligand>
</feature>
<feature type="binding site" evidence="3">
    <location>
        <position position="401"/>
    </location>
    <ligand>
        <name>Mn(2+)</name>
        <dbReference type="ChEBI" id="CHEBI:29035"/>
        <label>2</label>
    </ligand>
</feature>
<feature type="binding site" evidence="3">
    <location>
        <position position="362"/>
    </location>
    <ligand>
        <name>Mn(2+)</name>
        <dbReference type="ChEBI" id="CHEBI:29035"/>
        <label>2</label>
    </ligand>
</feature>
<dbReference type="InterPro" id="IPR011051">
    <property type="entry name" value="RmlC_Cupin_sf"/>
</dbReference>
<dbReference type="PANTHER" id="PTHR35848:SF9">
    <property type="entry name" value="SLL1358 PROTEIN"/>
    <property type="match status" value="1"/>
</dbReference>
<dbReference type="OrthoDB" id="3626986at2759"/>
<keyword evidence="8" id="KW-1185">Reference proteome</keyword>
<evidence type="ECO:0000256" key="4">
    <source>
        <dbReference type="SAM" id="MobiDB-lite"/>
    </source>
</evidence>
<dbReference type="InterPro" id="IPR014710">
    <property type="entry name" value="RmlC-like_jellyroll"/>
</dbReference>
<evidence type="ECO:0000256" key="2">
    <source>
        <dbReference type="PIRSR" id="PIRSR617774-1"/>
    </source>
</evidence>
<feature type="binding site" evidence="3">
    <location>
        <position position="355"/>
    </location>
    <ligand>
        <name>Mn(2+)</name>
        <dbReference type="ChEBI" id="CHEBI:29035"/>
        <label>2</label>
    </ligand>
</feature>
<sequence length="463" mass="50126">MKVVSALAVGLALSLQVEAAATPPYPAKRDAAPRKAFNFKRALPSNIDSKHLRPVLERRQDSSEEVIGSTQPDPTVPGYAEGAFASGQPISSNGRGSFLSGGTNNRIDIENPSNLGQESTDSGFVPNLKWRFSDSKTRLLKGGWVREQVIQDLPSSKDISGAQQHLKKGAARELHWHRVAEWGFVYAGRVAVSAVDENGQNQWEVLEVGDIWYFPKGAAHTIQGLEDENEYLLVFDDGNFEASGTTFNVDDWISHTPKDILAKNFGVNASLFDTVPSPNPYIAAGNVSLEGIDSPYGNLSSGNGSYVIHSGDVEPIQAPGGGGTIQIFDSRSFPISTTIAASVVTIKPRGLRELHWHPTAEEWIFFAQGQARATVFIGNAAARTFDFAAGDTAVFPDNSGHYVENTSDSEDLIWIEIFKADRVADISLTQWLALTPAPVVAQVLNISVDAVRGLKKEKQLIIG</sequence>
<keyword evidence="5" id="KW-0732">Signal</keyword>
<name>A0A6A6CTI0_ZASCE</name>
<feature type="domain" description="Cupin type-1" evidence="6">
    <location>
        <begin position="130"/>
        <end position="273"/>
    </location>
</feature>
<feature type="chain" id="PRO_5025683061" description="Cupin type-1 domain-containing protein" evidence="5">
    <location>
        <begin position="20"/>
        <end position="463"/>
    </location>
</feature>
<feature type="signal peptide" evidence="5">
    <location>
        <begin position="1"/>
        <end position="19"/>
    </location>
</feature>
<evidence type="ECO:0000256" key="5">
    <source>
        <dbReference type="SAM" id="SignalP"/>
    </source>
</evidence>
<evidence type="ECO:0000256" key="3">
    <source>
        <dbReference type="PIRSR" id="PIRSR617774-2"/>
    </source>
</evidence>
<dbReference type="GO" id="GO:0033609">
    <property type="term" value="P:oxalate metabolic process"/>
    <property type="evidence" value="ECO:0007669"/>
    <property type="project" value="InterPro"/>
</dbReference>
<feature type="binding site" evidence="3">
    <location>
        <position position="177"/>
    </location>
    <ligand>
        <name>Mn(2+)</name>
        <dbReference type="ChEBI" id="CHEBI:29035"/>
        <label>1</label>
    </ligand>
</feature>
<reference evidence="7" key="1">
    <citation type="journal article" date="2020" name="Stud. Mycol.">
        <title>101 Dothideomycetes genomes: a test case for predicting lifestyles and emergence of pathogens.</title>
        <authorList>
            <person name="Haridas S."/>
            <person name="Albert R."/>
            <person name="Binder M."/>
            <person name="Bloem J."/>
            <person name="Labutti K."/>
            <person name="Salamov A."/>
            <person name="Andreopoulos B."/>
            <person name="Baker S."/>
            <person name="Barry K."/>
            <person name="Bills G."/>
            <person name="Bluhm B."/>
            <person name="Cannon C."/>
            <person name="Castanera R."/>
            <person name="Culley D."/>
            <person name="Daum C."/>
            <person name="Ezra D."/>
            <person name="Gonzalez J."/>
            <person name="Henrissat B."/>
            <person name="Kuo A."/>
            <person name="Liang C."/>
            <person name="Lipzen A."/>
            <person name="Lutzoni F."/>
            <person name="Magnuson J."/>
            <person name="Mondo S."/>
            <person name="Nolan M."/>
            <person name="Ohm R."/>
            <person name="Pangilinan J."/>
            <person name="Park H.-J."/>
            <person name="Ramirez L."/>
            <person name="Alfaro M."/>
            <person name="Sun H."/>
            <person name="Tritt A."/>
            <person name="Yoshinaga Y."/>
            <person name="Zwiers L.-H."/>
            <person name="Turgeon B."/>
            <person name="Goodwin S."/>
            <person name="Spatafora J."/>
            <person name="Crous P."/>
            <person name="Grigoriev I."/>
        </authorList>
    </citation>
    <scope>NUCLEOTIDE SEQUENCE</scope>
    <source>
        <strain evidence="7">ATCC 36951</strain>
    </source>
</reference>
<dbReference type="InterPro" id="IPR051610">
    <property type="entry name" value="GPI/OXD"/>
</dbReference>